<keyword evidence="2" id="KW-0804">Transcription</keyword>
<dbReference type="InterPro" id="IPR024596">
    <property type="entry name" value="RNApol_su_b/EpuA"/>
</dbReference>
<protein>
    <submittedName>
        <fullName evidence="2">DNA-directed RNA polymerase subunit beta</fullName>
    </submittedName>
</protein>
<evidence type="ECO:0000313" key="2">
    <source>
        <dbReference type="EMBL" id="UUX33997.1"/>
    </source>
</evidence>
<proteinExistence type="predicted"/>
<keyword evidence="2" id="KW-0240">DNA-directed RNA polymerase</keyword>
<name>A0ABY5P5G7_9LACT</name>
<dbReference type="Pfam" id="PF11772">
    <property type="entry name" value="EpuA"/>
    <property type="match status" value="1"/>
</dbReference>
<feature type="transmembrane region" description="Helical" evidence="1">
    <location>
        <begin position="22"/>
        <end position="44"/>
    </location>
</feature>
<sequence>MEQEEYLKESGFLNALKIIGKIILFLLFVALFFVIGLFIGYSVIGDGNFWEVLNQDTWRHIFEFIEI</sequence>
<gene>
    <name evidence="2" type="ORF">NRE15_14115</name>
</gene>
<keyword evidence="1" id="KW-0472">Membrane</keyword>
<evidence type="ECO:0000256" key="1">
    <source>
        <dbReference type="SAM" id="Phobius"/>
    </source>
</evidence>
<dbReference type="GO" id="GO:0000428">
    <property type="term" value="C:DNA-directed RNA polymerase complex"/>
    <property type="evidence" value="ECO:0007669"/>
    <property type="project" value="UniProtKB-KW"/>
</dbReference>
<evidence type="ECO:0000313" key="3">
    <source>
        <dbReference type="Proteomes" id="UP001315967"/>
    </source>
</evidence>
<dbReference type="RefSeq" id="WP_313793499.1">
    <property type="nucleotide sequence ID" value="NZ_CP102453.1"/>
</dbReference>
<reference evidence="2 3" key="1">
    <citation type="submission" date="2022-08" db="EMBL/GenBank/DDBJ databases">
        <title>Aerococcaceae sp. nov isolated from spoiled eye mask.</title>
        <authorList>
            <person name="Zhou G."/>
            <person name="Xie X.-B."/>
            <person name="Shi Q.-S."/>
            <person name="Wang Y.-S."/>
            <person name="Wen X."/>
            <person name="Peng H."/>
            <person name="Yang X.-J."/>
            <person name="Tao H.-B."/>
            <person name="Huang X.-M."/>
        </authorList>
    </citation>
    <scope>NUCLEOTIDE SEQUENCE [LARGE SCALE GENOMIC DNA]</scope>
    <source>
        <strain evidence="3">DM20194951</strain>
    </source>
</reference>
<organism evidence="2 3">
    <name type="scientific">Fundicoccus culcitae</name>
    <dbReference type="NCBI Taxonomy" id="2969821"/>
    <lineage>
        <taxon>Bacteria</taxon>
        <taxon>Bacillati</taxon>
        <taxon>Bacillota</taxon>
        <taxon>Bacilli</taxon>
        <taxon>Lactobacillales</taxon>
        <taxon>Aerococcaceae</taxon>
        <taxon>Fundicoccus</taxon>
    </lineage>
</organism>
<keyword evidence="1" id="KW-0812">Transmembrane</keyword>
<accession>A0ABY5P5G7</accession>
<dbReference type="EMBL" id="CP102453">
    <property type="protein sequence ID" value="UUX33997.1"/>
    <property type="molecule type" value="Genomic_DNA"/>
</dbReference>
<keyword evidence="3" id="KW-1185">Reference proteome</keyword>
<dbReference type="Proteomes" id="UP001315967">
    <property type="component" value="Chromosome"/>
</dbReference>
<keyword evidence="1" id="KW-1133">Transmembrane helix</keyword>